<reference evidence="2 3" key="1">
    <citation type="submission" date="2011-10" db="EMBL/GenBank/DDBJ databases">
        <title>The Noncontiguous Finished genome of Thermanaerovibrio velox DSM 12556.</title>
        <authorList>
            <consortium name="US DOE Joint Genome Institute (JGI-PGF)"/>
            <person name="Lucas S."/>
            <person name="Copeland A."/>
            <person name="Lapidus A."/>
            <person name="Glavina del Rio T."/>
            <person name="Dalin E."/>
            <person name="Tice H."/>
            <person name="Bruce D."/>
            <person name="Goodwin L."/>
            <person name="Pitluck S."/>
            <person name="Peters L."/>
            <person name="Mikhailova N."/>
            <person name="Teshima H."/>
            <person name="Kyrpides N."/>
            <person name="Mavromatis K."/>
            <person name="Ivanova N."/>
            <person name="Markowitz V."/>
            <person name="Cheng J.-F."/>
            <person name="Hugenholtz P."/>
            <person name="Woyke T."/>
            <person name="Wu D."/>
            <person name="Spring S."/>
            <person name="Brambilla E.-M."/>
            <person name="Klenk H.-P."/>
            <person name="Eisen J.A."/>
        </authorList>
    </citation>
    <scope>NUCLEOTIDE SEQUENCE [LARGE SCALE GENOMIC DNA]</scope>
    <source>
        <strain evidence="2 3">DSM 12556</strain>
    </source>
</reference>
<feature type="transmembrane region" description="Helical" evidence="1">
    <location>
        <begin position="175"/>
        <end position="194"/>
    </location>
</feature>
<organism evidence="2 3">
    <name type="scientific">Thermanaerovibrio velox DSM 12556</name>
    <dbReference type="NCBI Taxonomy" id="926567"/>
    <lineage>
        <taxon>Bacteria</taxon>
        <taxon>Thermotogati</taxon>
        <taxon>Synergistota</taxon>
        <taxon>Synergistia</taxon>
        <taxon>Synergistales</taxon>
        <taxon>Synergistaceae</taxon>
        <taxon>Thermanaerovibrio</taxon>
    </lineage>
</organism>
<dbReference type="HOGENOM" id="CLU_068641_2_0_0"/>
<name>H0USI0_9BACT</name>
<protein>
    <submittedName>
        <fullName evidence="2">Putative membrane protein</fullName>
    </submittedName>
</protein>
<feature type="transmembrane region" description="Helical" evidence="1">
    <location>
        <begin position="101"/>
        <end position="121"/>
    </location>
</feature>
<dbReference type="Pfam" id="PF09991">
    <property type="entry name" value="DUF2232"/>
    <property type="match status" value="1"/>
</dbReference>
<dbReference type="RefSeq" id="WP_006583763.1">
    <property type="nucleotide sequence ID" value="NZ_CM001377.1"/>
</dbReference>
<dbReference type="eggNOG" id="COG4241">
    <property type="taxonomic scope" value="Bacteria"/>
</dbReference>
<feature type="transmembrane region" description="Helical" evidence="1">
    <location>
        <begin position="283"/>
        <end position="308"/>
    </location>
</feature>
<keyword evidence="1" id="KW-0472">Membrane</keyword>
<evidence type="ECO:0000313" key="3">
    <source>
        <dbReference type="Proteomes" id="UP000005730"/>
    </source>
</evidence>
<dbReference type="InterPro" id="IPR018710">
    <property type="entry name" value="DUF2232"/>
</dbReference>
<gene>
    <name evidence="2" type="ORF">TheveDRAFT_1145</name>
</gene>
<feature type="transmembrane region" description="Helical" evidence="1">
    <location>
        <begin position="56"/>
        <end position="89"/>
    </location>
</feature>
<dbReference type="Proteomes" id="UP000005730">
    <property type="component" value="Chromosome"/>
</dbReference>
<dbReference type="AlphaFoldDB" id="H0USI0"/>
<dbReference type="PANTHER" id="PTHR41324:SF1">
    <property type="entry name" value="DUF2232 DOMAIN-CONTAINING PROTEIN"/>
    <property type="match status" value="1"/>
</dbReference>
<evidence type="ECO:0000256" key="1">
    <source>
        <dbReference type="SAM" id="Phobius"/>
    </source>
</evidence>
<dbReference type="STRING" id="926567.TheveDRAFT_1145"/>
<dbReference type="PANTHER" id="PTHR41324">
    <property type="entry name" value="MEMBRANE PROTEIN-RELATED"/>
    <property type="match status" value="1"/>
</dbReference>
<dbReference type="OrthoDB" id="3638at2"/>
<accession>H0USI0</accession>
<keyword evidence="3" id="KW-1185">Reference proteome</keyword>
<keyword evidence="1" id="KW-1133">Transmembrane helix</keyword>
<feature type="transmembrane region" description="Helical" evidence="1">
    <location>
        <begin position="251"/>
        <end position="271"/>
    </location>
</feature>
<keyword evidence="1" id="KW-0812">Transmembrane</keyword>
<dbReference type="EMBL" id="CM001377">
    <property type="protein sequence ID" value="EHM10269.1"/>
    <property type="molecule type" value="Genomic_DNA"/>
</dbReference>
<evidence type="ECO:0000313" key="2">
    <source>
        <dbReference type="EMBL" id="EHM10269.1"/>
    </source>
</evidence>
<feature type="transmembrane region" description="Helical" evidence="1">
    <location>
        <begin position="222"/>
        <end position="245"/>
    </location>
</feature>
<sequence>MTPIRSLVESALLSALGAALFLASNFIPVAGAFITLLCPAPLVILGLRHSLKNAVLGMSVASLVSVLFLGVQGGLFFFLGFGVLGIGLGALAKGNRRGLEILFYGILISLVSKLALVAVMVKLTGVNPFSLGDPAQMEEIVDRVFRFYASHGMDRKSLEQVKAQLMQTFRMLPDMFPALITMASALDTYLSYTVTRVVARRVSMGALPPLPEFSRWRFPRSVLWAFLFSVVLSVAAGSEGGGVLAQGALNLRIILQMLFFLQGVAVIWYFLRRRGISRGLRFLLVALLVLVPLLSGGAIMVGLLDIWWDFRTRFGGDVS</sequence>
<proteinExistence type="predicted"/>